<dbReference type="EMBL" id="JARQZJ010000020">
    <property type="protein sequence ID" value="KAK9873461.1"/>
    <property type="molecule type" value="Genomic_DNA"/>
</dbReference>
<evidence type="ECO:0000313" key="1">
    <source>
        <dbReference type="EMBL" id="KAK9873461.1"/>
    </source>
</evidence>
<organism evidence="1 2">
    <name type="scientific">Henosepilachna vigintioctopunctata</name>
    <dbReference type="NCBI Taxonomy" id="420089"/>
    <lineage>
        <taxon>Eukaryota</taxon>
        <taxon>Metazoa</taxon>
        <taxon>Ecdysozoa</taxon>
        <taxon>Arthropoda</taxon>
        <taxon>Hexapoda</taxon>
        <taxon>Insecta</taxon>
        <taxon>Pterygota</taxon>
        <taxon>Neoptera</taxon>
        <taxon>Endopterygota</taxon>
        <taxon>Coleoptera</taxon>
        <taxon>Polyphaga</taxon>
        <taxon>Cucujiformia</taxon>
        <taxon>Coccinelloidea</taxon>
        <taxon>Coccinellidae</taxon>
        <taxon>Epilachninae</taxon>
        <taxon>Epilachnini</taxon>
        <taxon>Henosepilachna</taxon>
    </lineage>
</organism>
<comment type="caution">
    <text evidence="1">The sequence shown here is derived from an EMBL/GenBank/DDBJ whole genome shotgun (WGS) entry which is preliminary data.</text>
</comment>
<proteinExistence type="predicted"/>
<evidence type="ECO:0000313" key="2">
    <source>
        <dbReference type="Proteomes" id="UP001431783"/>
    </source>
</evidence>
<accession>A0AAW1TPM0</accession>
<sequence length="87" mass="9993">MIPKHQPYSFSTIPSSLCSVCQPKQNDHLAHLLRYIFLLWRAATKYLNESVMKAIKLVFGTFCVQGGPIFYLKMLNKSNLSEQLESQ</sequence>
<gene>
    <name evidence="1" type="ORF">WA026_022693</name>
</gene>
<name>A0AAW1TPM0_9CUCU</name>
<reference evidence="1 2" key="1">
    <citation type="submission" date="2023-03" db="EMBL/GenBank/DDBJ databases">
        <title>Genome insight into feeding habits of ladybird beetles.</title>
        <authorList>
            <person name="Li H.-S."/>
            <person name="Huang Y.-H."/>
            <person name="Pang H."/>
        </authorList>
    </citation>
    <scope>NUCLEOTIDE SEQUENCE [LARGE SCALE GENOMIC DNA]</scope>
    <source>
        <strain evidence="1">SYSU_2023b</strain>
        <tissue evidence="1">Whole body</tissue>
    </source>
</reference>
<dbReference type="Proteomes" id="UP001431783">
    <property type="component" value="Unassembled WGS sequence"/>
</dbReference>
<keyword evidence="2" id="KW-1185">Reference proteome</keyword>
<dbReference type="AlphaFoldDB" id="A0AAW1TPM0"/>
<protein>
    <submittedName>
        <fullName evidence="1">Uncharacterized protein</fullName>
    </submittedName>
</protein>